<evidence type="ECO:0000313" key="3">
    <source>
        <dbReference type="Proteomes" id="UP000244523"/>
    </source>
</evidence>
<sequence>MEPVKNKEPFRLPDVEVELSLDRPVRTKSILYLRQLASGRWIVHDATNARGGCFRDRRSALNYINVEFSPTFTIVLQNHCSARDAPGQIYRYETKGAVPTTPKKPAPAVPHAWDQKKGASHV</sequence>
<accession>A0A2T6KLM4</accession>
<organism evidence="2 3">
    <name type="scientific">Yoonia sediminilitoris</name>
    <dbReference type="NCBI Taxonomy" id="1286148"/>
    <lineage>
        <taxon>Bacteria</taxon>
        <taxon>Pseudomonadati</taxon>
        <taxon>Pseudomonadota</taxon>
        <taxon>Alphaproteobacteria</taxon>
        <taxon>Rhodobacterales</taxon>
        <taxon>Paracoccaceae</taxon>
        <taxon>Yoonia</taxon>
    </lineage>
</organism>
<name>A0A2T6KLM4_9RHOB</name>
<proteinExistence type="predicted"/>
<gene>
    <name evidence="2" type="ORF">C8N45_102116</name>
</gene>
<dbReference type="AlphaFoldDB" id="A0A2T6KLM4"/>
<keyword evidence="3" id="KW-1185">Reference proteome</keyword>
<dbReference type="Proteomes" id="UP000244523">
    <property type="component" value="Unassembled WGS sequence"/>
</dbReference>
<evidence type="ECO:0000313" key="2">
    <source>
        <dbReference type="EMBL" id="PUB17106.1"/>
    </source>
</evidence>
<protein>
    <submittedName>
        <fullName evidence="2">Uncharacterized protein</fullName>
    </submittedName>
</protein>
<feature type="compositionally biased region" description="Basic and acidic residues" evidence="1">
    <location>
        <begin position="113"/>
        <end position="122"/>
    </location>
</feature>
<evidence type="ECO:0000256" key="1">
    <source>
        <dbReference type="SAM" id="MobiDB-lite"/>
    </source>
</evidence>
<comment type="caution">
    <text evidence="2">The sequence shown here is derived from an EMBL/GenBank/DDBJ whole genome shotgun (WGS) entry which is preliminary data.</text>
</comment>
<feature type="region of interest" description="Disordered" evidence="1">
    <location>
        <begin position="97"/>
        <end position="122"/>
    </location>
</feature>
<reference evidence="2 3" key="1">
    <citation type="submission" date="2018-04" db="EMBL/GenBank/DDBJ databases">
        <title>Genomic Encyclopedia of Archaeal and Bacterial Type Strains, Phase II (KMG-II): from individual species to whole genera.</title>
        <authorList>
            <person name="Goeker M."/>
        </authorList>
    </citation>
    <scope>NUCLEOTIDE SEQUENCE [LARGE SCALE GENOMIC DNA]</scope>
    <source>
        <strain evidence="2 3">DSM 29955</strain>
    </source>
</reference>
<dbReference type="EMBL" id="QBUD01000002">
    <property type="protein sequence ID" value="PUB17106.1"/>
    <property type="molecule type" value="Genomic_DNA"/>
</dbReference>